<dbReference type="InterPro" id="IPR007507">
    <property type="entry name" value="Glycos_transf_N"/>
</dbReference>
<dbReference type="Gene3D" id="3.40.50.2000">
    <property type="entry name" value="Glycogen Phosphorylase B"/>
    <property type="match status" value="1"/>
</dbReference>
<dbReference type="FunFam" id="3.40.50.11720:FF:000001">
    <property type="entry name" value="3-deoxy-D-manno-octulosonic acid transferase"/>
    <property type="match status" value="1"/>
</dbReference>
<evidence type="ECO:0000256" key="6">
    <source>
        <dbReference type="PIRSR" id="PIRSR639901-1"/>
    </source>
</evidence>
<comment type="catalytic activity">
    <reaction evidence="5">
        <text>lipid IVA (E. coli) + CMP-3-deoxy-beta-D-manno-octulosonate = alpha-Kdo-(2-&gt;6)-lipid IVA (E. coli) + CMP + H(+)</text>
        <dbReference type="Rhea" id="RHEA:28066"/>
        <dbReference type="ChEBI" id="CHEBI:15378"/>
        <dbReference type="ChEBI" id="CHEBI:58603"/>
        <dbReference type="ChEBI" id="CHEBI:60364"/>
        <dbReference type="ChEBI" id="CHEBI:60377"/>
        <dbReference type="ChEBI" id="CHEBI:85987"/>
        <dbReference type="EC" id="2.4.99.12"/>
    </reaction>
</comment>
<dbReference type="GO" id="GO:0043842">
    <property type="term" value="F:Kdo transferase activity"/>
    <property type="evidence" value="ECO:0007669"/>
    <property type="project" value="UniProtKB-EC"/>
</dbReference>
<evidence type="ECO:0000256" key="5">
    <source>
        <dbReference type="ARBA" id="ARBA00049183"/>
    </source>
</evidence>
<evidence type="ECO:0000256" key="7">
    <source>
        <dbReference type="PIRSR" id="PIRSR639901-2"/>
    </source>
</evidence>
<keyword evidence="10" id="KW-1185">Reference proteome</keyword>
<reference evidence="9" key="1">
    <citation type="submission" date="2023-02" db="EMBL/GenBank/DDBJ databases">
        <title>Genome of toxic invasive species Heracleum sosnowskyi carries increased number of genes despite the absence of recent whole-genome duplications.</title>
        <authorList>
            <person name="Schelkunov M."/>
            <person name="Shtratnikova V."/>
            <person name="Makarenko M."/>
            <person name="Klepikova A."/>
            <person name="Omelchenko D."/>
            <person name="Novikova G."/>
            <person name="Obukhova E."/>
            <person name="Bogdanov V."/>
            <person name="Penin A."/>
            <person name="Logacheva M."/>
        </authorList>
    </citation>
    <scope>NUCLEOTIDE SEQUENCE</scope>
    <source>
        <strain evidence="9">Hsosn_3</strain>
        <tissue evidence="9">Leaf</tissue>
    </source>
</reference>
<gene>
    <name evidence="9" type="ORF">POM88_002944</name>
</gene>
<dbReference type="InterPro" id="IPR038107">
    <property type="entry name" value="Glycos_transf_N_sf"/>
</dbReference>
<dbReference type="Pfam" id="PF04413">
    <property type="entry name" value="Glycos_transf_N"/>
    <property type="match status" value="1"/>
</dbReference>
<dbReference type="Gene3D" id="3.40.50.11720">
    <property type="entry name" value="3-Deoxy-D-manno-octulosonic-acid transferase, N-terminal domain"/>
    <property type="match status" value="1"/>
</dbReference>
<evidence type="ECO:0000313" key="9">
    <source>
        <dbReference type="EMBL" id="KAK1403339.1"/>
    </source>
</evidence>
<dbReference type="PANTHER" id="PTHR42755:SF1">
    <property type="entry name" value="3-DEOXY-D-MANNO-OCTULOSONIC ACID TRANSFERASE, MITOCHONDRIAL-RELATED"/>
    <property type="match status" value="1"/>
</dbReference>
<accession>A0AAD8NB20</accession>
<protein>
    <recommendedName>
        <fullName evidence="2">lipid IVA 3-deoxy-D-manno-octulosonic acid transferase</fullName>
        <ecNumber evidence="2">2.4.99.12</ecNumber>
    </recommendedName>
    <alternativeName>
        <fullName evidence="4">Lipid IV(A) 3-deoxy-D-manno-octulosonic acid transferase</fullName>
    </alternativeName>
</protein>
<dbReference type="Proteomes" id="UP001237642">
    <property type="component" value="Unassembled WGS sequence"/>
</dbReference>
<dbReference type="EMBL" id="JAUIZM010000001">
    <property type="protein sequence ID" value="KAK1403339.1"/>
    <property type="molecule type" value="Genomic_DNA"/>
</dbReference>
<proteinExistence type="inferred from homology"/>
<dbReference type="GO" id="GO:0009245">
    <property type="term" value="P:lipid A biosynthetic process"/>
    <property type="evidence" value="ECO:0007669"/>
    <property type="project" value="TreeGrafter"/>
</dbReference>
<dbReference type="FunFam" id="3.40.50.2000:FF:000032">
    <property type="entry name" value="3-deoxy-D-manno-octulosonic acid transferase"/>
    <property type="match status" value="1"/>
</dbReference>
<evidence type="ECO:0000256" key="1">
    <source>
        <dbReference type="ARBA" id="ARBA00006380"/>
    </source>
</evidence>
<evidence type="ECO:0000259" key="8">
    <source>
        <dbReference type="Pfam" id="PF04413"/>
    </source>
</evidence>
<keyword evidence="3 9" id="KW-0808">Transferase</keyword>
<evidence type="ECO:0000256" key="4">
    <source>
        <dbReference type="ARBA" id="ARBA00031445"/>
    </source>
</evidence>
<feature type="active site" description="Proton acceptor" evidence="6">
    <location>
        <position position="69"/>
    </location>
</feature>
<dbReference type="GO" id="GO:0005886">
    <property type="term" value="C:plasma membrane"/>
    <property type="evidence" value="ECO:0007669"/>
    <property type="project" value="TreeGrafter"/>
</dbReference>
<comment type="caution">
    <text evidence="9">The sequence shown here is derived from an EMBL/GenBank/DDBJ whole genome shotgun (WGS) entry which is preliminary data.</text>
</comment>
<dbReference type="InterPro" id="IPR039901">
    <property type="entry name" value="Kdotransferase"/>
</dbReference>
<dbReference type="AlphaFoldDB" id="A0AAD8NB20"/>
<feature type="domain" description="3-deoxy-D-manno-octulosonic-acid transferase N-terminal" evidence="8">
    <location>
        <begin position="42"/>
        <end position="221"/>
    </location>
</feature>
<feature type="site" description="Transition state stabilizer" evidence="7">
    <location>
        <position position="139"/>
    </location>
</feature>
<sequence>MGRDRGGYLVYKLYRGLSHCLSPLIHLHLRFRRFRGIEHPLRWRERLGLPSLPRPPGPLFWFHAVSLGEGLAAIPVIKRCVQRRPDVTVLLTTTTLSAFEVIKDLLPSGVIYQFTPVDTPVAMDSFLGYWKPNAVVLMESELWPNLVMSAARNGIALAILNARMSLKSFRNWSLPAVLQLMNLMLSKFSLIIPLSNVQAVHFQILQAPPFSIYFAGDLKFAIEDSLSSNREVEILEDLKVQLVNRPVWMASSIHKGEEKVIIGVHKMLKKIHSDILTIIVPRRPRLGQEITREWRNEGMSVALRSNNDKLMPQTEVYMVDTLGELRSFYRITPIALIGGSLLPGLNGHNISEAAAAGCAVLTGHHVGHFLNMVLEMQRINPLSIHQVAGKVELCEVLTELFSNSGALEARCRAGRQAYHALSNGGLRSVKCCTKCKGTCKENGRGTHVLLVHPGSEWKRLRLKHNQLECKNISRLIKLYPRGERK</sequence>
<reference evidence="9" key="2">
    <citation type="submission" date="2023-05" db="EMBL/GenBank/DDBJ databases">
        <authorList>
            <person name="Schelkunov M.I."/>
        </authorList>
    </citation>
    <scope>NUCLEOTIDE SEQUENCE</scope>
    <source>
        <strain evidence="9">Hsosn_3</strain>
        <tissue evidence="9">Leaf</tissue>
    </source>
</reference>
<evidence type="ECO:0000313" key="10">
    <source>
        <dbReference type="Proteomes" id="UP001237642"/>
    </source>
</evidence>
<name>A0AAD8NB20_9APIA</name>
<evidence type="ECO:0000256" key="2">
    <source>
        <dbReference type="ARBA" id="ARBA00012621"/>
    </source>
</evidence>
<dbReference type="EC" id="2.4.99.12" evidence="2"/>
<feature type="site" description="Transition state stabilizer" evidence="7">
    <location>
        <position position="219"/>
    </location>
</feature>
<comment type="similarity">
    <text evidence="1">Belongs to the glycosyltransferase group 1 family. Glycosyltransferase 30 subfamily.</text>
</comment>
<organism evidence="9 10">
    <name type="scientific">Heracleum sosnowskyi</name>
    <dbReference type="NCBI Taxonomy" id="360622"/>
    <lineage>
        <taxon>Eukaryota</taxon>
        <taxon>Viridiplantae</taxon>
        <taxon>Streptophyta</taxon>
        <taxon>Embryophyta</taxon>
        <taxon>Tracheophyta</taxon>
        <taxon>Spermatophyta</taxon>
        <taxon>Magnoliopsida</taxon>
        <taxon>eudicotyledons</taxon>
        <taxon>Gunneridae</taxon>
        <taxon>Pentapetalae</taxon>
        <taxon>asterids</taxon>
        <taxon>campanulids</taxon>
        <taxon>Apiales</taxon>
        <taxon>Apiaceae</taxon>
        <taxon>Apioideae</taxon>
        <taxon>apioid superclade</taxon>
        <taxon>Tordylieae</taxon>
        <taxon>Tordyliinae</taxon>
        <taxon>Heracleum</taxon>
    </lineage>
</organism>
<dbReference type="PANTHER" id="PTHR42755">
    <property type="entry name" value="3-DEOXY-MANNO-OCTULOSONATE CYTIDYLYLTRANSFERASE"/>
    <property type="match status" value="1"/>
</dbReference>
<evidence type="ECO:0000256" key="3">
    <source>
        <dbReference type="ARBA" id="ARBA00022679"/>
    </source>
</evidence>